<dbReference type="Pfam" id="PF00535">
    <property type="entry name" value="Glycos_transf_2"/>
    <property type="match status" value="1"/>
</dbReference>
<accession>A0A1G4SX05</accession>
<dbReference type="PANTHER" id="PTHR48090:SF7">
    <property type="entry name" value="RFBJ PROTEIN"/>
    <property type="match status" value="1"/>
</dbReference>
<dbReference type="Gene3D" id="3.90.550.10">
    <property type="entry name" value="Spore Coat Polysaccharide Biosynthesis Protein SpsA, Chain A"/>
    <property type="match status" value="1"/>
</dbReference>
<evidence type="ECO:0000259" key="1">
    <source>
        <dbReference type="Pfam" id="PF00535"/>
    </source>
</evidence>
<dbReference type="PANTHER" id="PTHR48090">
    <property type="entry name" value="UNDECAPRENYL-PHOSPHATE 4-DEOXY-4-FORMAMIDO-L-ARABINOSE TRANSFERASE-RELATED"/>
    <property type="match status" value="1"/>
</dbReference>
<dbReference type="RefSeq" id="WP_090674795.1">
    <property type="nucleotide sequence ID" value="NZ_FMTT01000037.1"/>
</dbReference>
<dbReference type="OrthoDB" id="9810303at2"/>
<protein>
    <recommendedName>
        <fullName evidence="1">Glycosyltransferase 2-like domain-containing protein</fullName>
    </recommendedName>
</protein>
<proteinExistence type="predicted"/>
<feature type="domain" description="Glycosyltransferase 2-like" evidence="1">
    <location>
        <begin position="5"/>
        <end position="152"/>
    </location>
</feature>
<dbReference type="InterPro" id="IPR029044">
    <property type="entry name" value="Nucleotide-diphossugar_trans"/>
</dbReference>
<reference evidence="3" key="1">
    <citation type="submission" date="2016-10" db="EMBL/GenBank/DDBJ databases">
        <authorList>
            <person name="Varghese N."/>
            <person name="Submissions S."/>
        </authorList>
    </citation>
    <scope>NUCLEOTIDE SEQUENCE [LARGE SCALE GENOMIC DNA]</scope>
    <source>
        <strain evidence="3">CGMCC 1.8946</strain>
    </source>
</reference>
<sequence>MKVLVIIPAYNEEKSIGNVIYEIRKHVPDADIVVVNDGSKDNTKEVAEKHGAIVLNMPFNVGIGGGMQTGYQFAFKNNYDYAVQIDADGQHNAADLPKLLAEAIQNDLVIGSRYVEQTSYKSSFMRRVGMIFFSGVVSMLTGQKFTDTTSGYRVANKKVISLYSSYYPMDYPEVEAIVYLKYKGCKLAEVSTEMRSRLEGESSITAIKSIYYMVKVTLSLLMNALRFAKVR</sequence>
<dbReference type="Proteomes" id="UP000198601">
    <property type="component" value="Unassembled WGS sequence"/>
</dbReference>
<keyword evidence="3" id="KW-1185">Reference proteome</keyword>
<dbReference type="CDD" id="cd04179">
    <property type="entry name" value="DPM_DPG-synthase_like"/>
    <property type="match status" value="1"/>
</dbReference>
<name>A0A1G4SX05_9BACL</name>
<dbReference type="InterPro" id="IPR001173">
    <property type="entry name" value="Glyco_trans_2-like"/>
</dbReference>
<dbReference type="InterPro" id="IPR050256">
    <property type="entry name" value="Glycosyltransferase_2"/>
</dbReference>
<evidence type="ECO:0000313" key="3">
    <source>
        <dbReference type="Proteomes" id="UP000198601"/>
    </source>
</evidence>
<dbReference type="EMBL" id="FMTT01000037">
    <property type="protein sequence ID" value="SCW73673.1"/>
    <property type="molecule type" value="Genomic_DNA"/>
</dbReference>
<organism evidence="2 3">
    <name type="scientific">Paenibacillus tianmuensis</name>
    <dbReference type="NCBI Taxonomy" id="624147"/>
    <lineage>
        <taxon>Bacteria</taxon>
        <taxon>Bacillati</taxon>
        <taxon>Bacillota</taxon>
        <taxon>Bacilli</taxon>
        <taxon>Bacillales</taxon>
        <taxon>Paenibacillaceae</taxon>
        <taxon>Paenibacillus</taxon>
    </lineage>
</organism>
<evidence type="ECO:0000313" key="2">
    <source>
        <dbReference type="EMBL" id="SCW73673.1"/>
    </source>
</evidence>
<dbReference type="SUPFAM" id="SSF53448">
    <property type="entry name" value="Nucleotide-diphospho-sugar transferases"/>
    <property type="match status" value="1"/>
</dbReference>
<gene>
    <name evidence="2" type="ORF">SAMN04487970_10373</name>
</gene>
<dbReference type="AlphaFoldDB" id="A0A1G4SX05"/>
<dbReference type="STRING" id="624147.SAMN04487970_10373"/>